<dbReference type="SUPFAM" id="SSF55781">
    <property type="entry name" value="GAF domain-like"/>
    <property type="match status" value="1"/>
</dbReference>
<dbReference type="Proteomes" id="UP001231370">
    <property type="component" value="Unassembled WGS sequence"/>
</dbReference>
<dbReference type="SMART" id="SM00471">
    <property type="entry name" value="HDc"/>
    <property type="match status" value="1"/>
</dbReference>
<organism evidence="2 3">
    <name type="scientific">Roseofilum halophilum BLCC-M91</name>
    <dbReference type="NCBI Taxonomy" id="3022259"/>
    <lineage>
        <taxon>Bacteria</taxon>
        <taxon>Bacillati</taxon>
        <taxon>Cyanobacteriota</taxon>
        <taxon>Cyanophyceae</taxon>
        <taxon>Desertifilales</taxon>
        <taxon>Desertifilaceae</taxon>
        <taxon>Roseofilum</taxon>
        <taxon>Roseofilum halophilum</taxon>
    </lineage>
</organism>
<protein>
    <submittedName>
        <fullName evidence="2">GAF domain-containing protein</fullName>
    </submittedName>
</protein>
<dbReference type="InterPro" id="IPR006674">
    <property type="entry name" value="HD_domain"/>
</dbReference>
<dbReference type="PROSITE" id="PS51832">
    <property type="entry name" value="HD_GYP"/>
    <property type="match status" value="2"/>
</dbReference>
<dbReference type="InterPro" id="IPR003018">
    <property type="entry name" value="GAF"/>
</dbReference>
<dbReference type="Pfam" id="PF13487">
    <property type="entry name" value="HD_5"/>
    <property type="match status" value="1"/>
</dbReference>
<comment type="caution">
    <text evidence="2">The sequence shown here is derived from an EMBL/GenBank/DDBJ whole genome shotgun (WGS) entry which is preliminary data.</text>
</comment>
<proteinExistence type="predicted"/>
<dbReference type="Pfam" id="PF01966">
    <property type="entry name" value="HD"/>
    <property type="match status" value="1"/>
</dbReference>
<feature type="domain" description="HD-GYP" evidence="1">
    <location>
        <begin position="217"/>
        <end position="352"/>
    </location>
</feature>
<dbReference type="InterPro" id="IPR003607">
    <property type="entry name" value="HD/PDEase_dom"/>
</dbReference>
<reference evidence="2 3" key="1">
    <citation type="submission" date="2023-01" db="EMBL/GenBank/DDBJ databases">
        <title>Novel diversity within Roseofilum (Cyanobacteria; Desertifilaceae) from marine benthic mats with descriptions of four novel species.</title>
        <authorList>
            <person name="Wang Y."/>
            <person name="Berthold D.E."/>
            <person name="Hu J."/>
            <person name="Lefler F.W."/>
            <person name="Laughinghouse H.D. IV."/>
        </authorList>
    </citation>
    <scope>NUCLEOTIDE SEQUENCE [LARGE SCALE GENOMIC DNA]</scope>
    <source>
        <strain evidence="2 3">BLCC-M91</strain>
    </source>
</reference>
<dbReference type="SMART" id="SM00065">
    <property type="entry name" value="GAF"/>
    <property type="match status" value="1"/>
</dbReference>
<dbReference type="InterPro" id="IPR029016">
    <property type="entry name" value="GAF-like_dom_sf"/>
</dbReference>
<accession>A0ABT7BEG6</accession>
<dbReference type="Gene3D" id="1.10.3210.10">
    <property type="entry name" value="Hypothetical protein af1432"/>
    <property type="match status" value="2"/>
</dbReference>
<feature type="domain" description="HD-GYP" evidence="1">
    <location>
        <begin position="361"/>
        <end position="561"/>
    </location>
</feature>
<dbReference type="PANTHER" id="PTHR43155:SF2">
    <property type="entry name" value="CYCLIC DI-GMP PHOSPHODIESTERASE PA4108"/>
    <property type="match status" value="1"/>
</dbReference>
<dbReference type="Gene3D" id="3.30.450.40">
    <property type="match status" value="1"/>
</dbReference>
<sequence>MDEQYQHPELDCLLAQKDLDEVAKRANLVEELLAIGTALSGSQNLQQLLDLILSKSREITCSDAGSVYLVNRKEDAQELIFKTAQNDSISTRLFQEFAIPLTPKSLAGYVALTGDTLNIVDAYQLPSSVPYQLDRSFDQDFAYRTCSVLVLPMQNHEGTAIGVLQLINRKRQADLQITADNALEITLPFSQFQERIVRSLASQAAISIERNHLQQSIETLFEGFVKASVQVIEARDPTTSGHSERVAELTVRLAQEVNDVHSGPLHLIWFNDRQLKEIRYASLLHDFGKVLVPETILGKREKLYPEQLEVIRHRFALAQRTLEMECYQSKFKYLVEHPSHQHQGENQGENCPHCDRLTELDQELDRAIAYLKESLALIEDLKRPLAIETQELKTHYQTFEKQLQKIAQFTYRDVDGEQKPLLTANEIAQLLVLRGNLTPQERLAIEAHVTHSYEFLKRIPWTKGLQDIPAIAYGHHEKLDGTGYPQGLHQQDIPMQTQMMTVADIYDALTAADRPYKRRLPIDIVMKILHEEADNGKINPDLLLLFEQRQVFTALGHTWPPEKSAA</sequence>
<evidence type="ECO:0000313" key="3">
    <source>
        <dbReference type="Proteomes" id="UP001231370"/>
    </source>
</evidence>
<gene>
    <name evidence="2" type="ORF">PJF56_01645</name>
</gene>
<evidence type="ECO:0000313" key="2">
    <source>
        <dbReference type="EMBL" id="MDJ1177557.1"/>
    </source>
</evidence>
<dbReference type="CDD" id="cd00077">
    <property type="entry name" value="HDc"/>
    <property type="match status" value="2"/>
</dbReference>
<keyword evidence="3" id="KW-1185">Reference proteome</keyword>
<evidence type="ECO:0000259" key="1">
    <source>
        <dbReference type="PROSITE" id="PS51832"/>
    </source>
</evidence>
<dbReference type="Pfam" id="PF01590">
    <property type="entry name" value="GAF"/>
    <property type="match status" value="1"/>
</dbReference>
<dbReference type="EMBL" id="JAQPOK010000011">
    <property type="protein sequence ID" value="MDJ1177557.1"/>
    <property type="molecule type" value="Genomic_DNA"/>
</dbReference>
<dbReference type="InterPro" id="IPR037522">
    <property type="entry name" value="HD_GYP_dom"/>
</dbReference>
<dbReference type="SUPFAM" id="SSF109604">
    <property type="entry name" value="HD-domain/PDEase-like"/>
    <property type="match status" value="2"/>
</dbReference>
<dbReference type="PANTHER" id="PTHR43155">
    <property type="entry name" value="CYCLIC DI-GMP PHOSPHODIESTERASE PA4108-RELATED"/>
    <property type="match status" value="1"/>
</dbReference>
<name>A0ABT7BEG6_9CYAN</name>
<dbReference type="RefSeq" id="WP_283760887.1">
    <property type="nucleotide sequence ID" value="NZ_JAQPOK010000011.1"/>
</dbReference>